<dbReference type="AlphaFoldDB" id="A0A853I823"/>
<dbReference type="Proteomes" id="UP000569732">
    <property type="component" value="Unassembled WGS sequence"/>
</dbReference>
<sequence>MLKFIIVLVVIIAVGVGGAQFYITYKVDKFLEQMSSYAAMTGADFSYKDVQTTYDGAVEVKGVSIDFPIPKENEKFSSTTDLVRVKFPSLLDIIQLGYKNMKELPASVQLQVEGTRSSPLDNDLLNRQLTPNAAYKYPFYMKATEMGLDEIVADFSVGYLHDAFTAGVNFDIDYNVRGLGSYNINLKVKNISSLEPRALMMQDPQLQLLTFNYNDETYNKLWVKNCQEKNKITADQCISDELDRFNKRLSRDFQLSFSDKFESEMTKYMKNSGSVKISIDLSEGSKSLMQAMELAEDPLELLVYQNVILSINGEYIQPIFKPLSEEEIAESKEAIKQAIKQSDKPIKKKERKKIVLKVYDDYKQYIGKKVLLITDKRKQYVGTVLDVKPEGIKIKVRLEKGDTFTYRLSYDRIKYAEVYQAEPLYR</sequence>
<protein>
    <submittedName>
        <fullName evidence="1">Uncharacterized protein</fullName>
    </submittedName>
</protein>
<gene>
    <name evidence="1" type="ORF">H0A36_12325</name>
</gene>
<proteinExistence type="predicted"/>
<reference evidence="1 2" key="1">
    <citation type="submission" date="2020-07" db="EMBL/GenBank/DDBJ databases">
        <title>Endozoicomonas sp. nov., isolated from sediment.</title>
        <authorList>
            <person name="Gu T."/>
        </authorList>
    </citation>
    <scope>NUCLEOTIDE SEQUENCE [LARGE SCALE GENOMIC DNA]</scope>
    <source>
        <strain evidence="1 2">SM1973</strain>
    </source>
</reference>
<dbReference type="SUPFAM" id="SSF74942">
    <property type="entry name" value="YhbC-like, C-terminal domain"/>
    <property type="match status" value="1"/>
</dbReference>
<keyword evidence="2" id="KW-1185">Reference proteome</keyword>
<evidence type="ECO:0000313" key="1">
    <source>
        <dbReference type="EMBL" id="NYZ66798.1"/>
    </source>
</evidence>
<dbReference type="RefSeq" id="WP_180568823.1">
    <property type="nucleotide sequence ID" value="NZ_JACCKB010000017.1"/>
</dbReference>
<accession>A0A853I823</accession>
<dbReference type="EMBL" id="JACCKB010000017">
    <property type="protein sequence ID" value="NYZ66798.1"/>
    <property type="molecule type" value="Genomic_DNA"/>
</dbReference>
<name>A0A853I823_9GAMM</name>
<dbReference type="InterPro" id="IPR036847">
    <property type="entry name" value="RimP_C_sf"/>
</dbReference>
<organism evidence="1 2">
    <name type="scientific">Spartinivicinus marinus</name>
    <dbReference type="NCBI Taxonomy" id="2994442"/>
    <lineage>
        <taxon>Bacteria</taxon>
        <taxon>Pseudomonadati</taxon>
        <taxon>Pseudomonadota</taxon>
        <taxon>Gammaproteobacteria</taxon>
        <taxon>Oceanospirillales</taxon>
        <taxon>Zooshikellaceae</taxon>
        <taxon>Spartinivicinus</taxon>
    </lineage>
</organism>
<comment type="caution">
    <text evidence="1">The sequence shown here is derived from an EMBL/GenBank/DDBJ whole genome shotgun (WGS) entry which is preliminary data.</text>
</comment>
<evidence type="ECO:0000313" key="2">
    <source>
        <dbReference type="Proteomes" id="UP000569732"/>
    </source>
</evidence>